<organism evidence="1 2">
    <name type="scientific">Dictyobacter arantiisoli</name>
    <dbReference type="NCBI Taxonomy" id="2014874"/>
    <lineage>
        <taxon>Bacteria</taxon>
        <taxon>Bacillati</taxon>
        <taxon>Chloroflexota</taxon>
        <taxon>Ktedonobacteria</taxon>
        <taxon>Ktedonobacterales</taxon>
        <taxon>Dictyobacteraceae</taxon>
        <taxon>Dictyobacter</taxon>
    </lineage>
</organism>
<accession>A0A5A5TL47</accession>
<protein>
    <submittedName>
        <fullName evidence="1">Uncharacterized protein</fullName>
    </submittedName>
</protein>
<comment type="caution">
    <text evidence="1">The sequence shown here is derived from an EMBL/GenBank/DDBJ whole genome shotgun (WGS) entry which is preliminary data.</text>
</comment>
<dbReference type="RefSeq" id="WP_172632479.1">
    <property type="nucleotide sequence ID" value="NZ_BIXY01000145.1"/>
</dbReference>
<gene>
    <name evidence="1" type="ORF">KDI_53470</name>
</gene>
<name>A0A5A5TL47_9CHLR</name>
<proteinExistence type="predicted"/>
<keyword evidence="2" id="KW-1185">Reference proteome</keyword>
<evidence type="ECO:0000313" key="1">
    <source>
        <dbReference type="EMBL" id="GCF11783.1"/>
    </source>
</evidence>
<sequence>MISASQTAAMMNGGGDREIHVHNHIYLDGQEITNKVMTRAVKQIRGQGGMMVNV</sequence>
<dbReference type="EMBL" id="BIXY01000145">
    <property type="protein sequence ID" value="GCF11783.1"/>
    <property type="molecule type" value="Genomic_DNA"/>
</dbReference>
<dbReference type="AlphaFoldDB" id="A0A5A5TL47"/>
<dbReference type="Proteomes" id="UP000322530">
    <property type="component" value="Unassembled WGS sequence"/>
</dbReference>
<reference evidence="1 2" key="1">
    <citation type="submission" date="2019-01" db="EMBL/GenBank/DDBJ databases">
        <title>Draft genome sequence of Dictyobacter sp. Uno17.</title>
        <authorList>
            <person name="Wang C.M."/>
            <person name="Zheng Y."/>
            <person name="Sakai Y."/>
            <person name="Abe K."/>
            <person name="Yokota A."/>
            <person name="Yabe S."/>
        </authorList>
    </citation>
    <scope>NUCLEOTIDE SEQUENCE [LARGE SCALE GENOMIC DNA]</scope>
    <source>
        <strain evidence="1 2">Uno17</strain>
    </source>
</reference>
<evidence type="ECO:0000313" key="2">
    <source>
        <dbReference type="Proteomes" id="UP000322530"/>
    </source>
</evidence>